<comment type="similarity">
    <text evidence="1 6">Belongs to the peptidase A1 family.</text>
</comment>
<dbReference type="PANTHER" id="PTHR47966">
    <property type="entry name" value="BETA-SITE APP-CLEAVING ENZYME, ISOFORM A-RELATED"/>
    <property type="match status" value="1"/>
</dbReference>
<evidence type="ECO:0000313" key="11">
    <source>
        <dbReference type="Proteomes" id="UP000572268"/>
    </source>
</evidence>
<dbReference type="GO" id="GO:0006508">
    <property type="term" value="P:proteolysis"/>
    <property type="evidence" value="ECO:0007669"/>
    <property type="project" value="UniProtKB-KW"/>
</dbReference>
<keyword evidence="3 6" id="KW-0064">Aspartyl protease</keyword>
<dbReference type="GO" id="GO:0004190">
    <property type="term" value="F:aspartic-type endopeptidase activity"/>
    <property type="evidence" value="ECO:0007669"/>
    <property type="project" value="UniProtKB-KW"/>
</dbReference>
<evidence type="ECO:0000256" key="1">
    <source>
        <dbReference type="ARBA" id="ARBA00007447"/>
    </source>
</evidence>
<sequence>MILKPELSVAFGFLSLLVGSCREKLVRMTISPQKTKASATSAELMADLKVDGQDITVLVDTGSPYTFFVEKQWYERTHPGGCAELKFKCYDCDPSSCHEGPTKTHEFFGGSQVTVFQHSGTVDFGTASADGIDFGLVVGCNESPFAALGLSRPSAKSKPYVPLIYQLLAKPKSRRLIEKSVFSVYLKAGKDPSGELILGGEDKSKYTGPLKYVKVVNKEEQSIMVTDLGIGDASKNRIKVSQAGYFDTGTNVIEMPDKLKTPVLQLLRTAGKKPVTITESAGFYELSCGDIENLPSITFFLKEDSLLPKKVPLEIPPASYVTADVDSSCTLAIEFAGTWLLGLPTLIGNYHLYDWDKSRIGVAKVR</sequence>
<dbReference type="CDD" id="cd05471">
    <property type="entry name" value="pepsin_like"/>
    <property type="match status" value="1"/>
</dbReference>
<dbReference type="InterPro" id="IPR021109">
    <property type="entry name" value="Peptidase_aspartic_dom_sf"/>
</dbReference>
<evidence type="ECO:0000313" key="9">
    <source>
        <dbReference type="EMBL" id="KAF4653795.1"/>
    </source>
</evidence>
<dbReference type="PRINTS" id="PR00792">
    <property type="entry name" value="PEPSIN"/>
</dbReference>
<dbReference type="OrthoDB" id="15189at2759"/>
<dbReference type="AlphaFoldDB" id="A0A7J6L2I7"/>
<name>A0A7J6L2I7_PEROL</name>
<keyword evidence="4 6" id="KW-0378">Hydrolase</keyword>
<keyword evidence="2 6" id="KW-0645">Protease</keyword>
<evidence type="ECO:0000313" key="10">
    <source>
        <dbReference type="Proteomes" id="UP000570595"/>
    </source>
</evidence>
<dbReference type="InterPro" id="IPR033121">
    <property type="entry name" value="PEPTIDASE_A1"/>
</dbReference>
<feature type="active site" evidence="5">
    <location>
        <position position="60"/>
    </location>
</feature>
<feature type="active site" evidence="5">
    <location>
        <position position="247"/>
    </location>
</feature>
<dbReference type="Proteomes" id="UP000570595">
    <property type="component" value="Unassembled WGS sequence"/>
</dbReference>
<dbReference type="PANTHER" id="PTHR47966:SF51">
    <property type="entry name" value="BETA-SITE APP-CLEAVING ENZYME, ISOFORM A-RELATED"/>
    <property type="match status" value="1"/>
</dbReference>
<dbReference type="InterPro" id="IPR034164">
    <property type="entry name" value="Pepsin-like_dom"/>
</dbReference>
<dbReference type="Gene3D" id="2.40.70.10">
    <property type="entry name" value="Acid Proteases"/>
    <property type="match status" value="2"/>
</dbReference>
<feature type="domain" description="Peptidase A1" evidence="7">
    <location>
        <begin position="44"/>
        <end position="363"/>
    </location>
</feature>
<evidence type="ECO:0000256" key="3">
    <source>
        <dbReference type="ARBA" id="ARBA00022750"/>
    </source>
</evidence>
<evidence type="ECO:0000256" key="2">
    <source>
        <dbReference type="ARBA" id="ARBA00022670"/>
    </source>
</evidence>
<proteinExistence type="inferred from homology"/>
<evidence type="ECO:0000313" key="8">
    <source>
        <dbReference type="EMBL" id="KAF4651747.1"/>
    </source>
</evidence>
<dbReference type="PROSITE" id="PS51257">
    <property type="entry name" value="PROKAR_LIPOPROTEIN"/>
    <property type="match status" value="1"/>
</dbReference>
<accession>A0A7J6L2I7</accession>
<dbReference type="EMBL" id="JABAHT010000806">
    <property type="protein sequence ID" value="KAF4651747.1"/>
    <property type="molecule type" value="Genomic_DNA"/>
</dbReference>
<dbReference type="InterPro" id="IPR001461">
    <property type="entry name" value="Aspartic_peptidase_A1"/>
</dbReference>
<evidence type="ECO:0000259" key="7">
    <source>
        <dbReference type="PROSITE" id="PS51767"/>
    </source>
</evidence>
<dbReference type="PROSITE" id="PS51767">
    <property type="entry name" value="PEPTIDASE_A1"/>
    <property type="match status" value="1"/>
</dbReference>
<gene>
    <name evidence="9" type="ORF">FOL46_009006</name>
    <name evidence="8" type="ORF">FOZ61_010229</name>
</gene>
<dbReference type="Proteomes" id="UP000572268">
    <property type="component" value="Unassembled WGS sequence"/>
</dbReference>
<dbReference type="SUPFAM" id="SSF50630">
    <property type="entry name" value="Acid proteases"/>
    <property type="match status" value="1"/>
</dbReference>
<dbReference type="Pfam" id="PF00026">
    <property type="entry name" value="Asp"/>
    <property type="match status" value="1"/>
</dbReference>
<comment type="caution">
    <text evidence="9">The sequence shown here is derived from an EMBL/GenBank/DDBJ whole genome shotgun (WGS) entry which is preliminary data.</text>
</comment>
<organism evidence="9 11">
    <name type="scientific">Perkinsus olseni</name>
    <name type="common">Perkinsus atlanticus</name>
    <dbReference type="NCBI Taxonomy" id="32597"/>
    <lineage>
        <taxon>Eukaryota</taxon>
        <taxon>Sar</taxon>
        <taxon>Alveolata</taxon>
        <taxon>Perkinsozoa</taxon>
        <taxon>Perkinsea</taxon>
        <taxon>Perkinsida</taxon>
        <taxon>Perkinsidae</taxon>
        <taxon>Perkinsus</taxon>
    </lineage>
</organism>
<dbReference type="EMBL" id="JABANN010000776">
    <property type="protein sequence ID" value="KAF4653795.1"/>
    <property type="molecule type" value="Genomic_DNA"/>
</dbReference>
<evidence type="ECO:0000256" key="6">
    <source>
        <dbReference type="RuleBase" id="RU000454"/>
    </source>
</evidence>
<dbReference type="InterPro" id="IPR001969">
    <property type="entry name" value="Aspartic_peptidase_AS"/>
</dbReference>
<evidence type="ECO:0000256" key="5">
    <source>
        <dbReference type="PIRSR" id="PIRSR601461-1"/>
    </source>
</evidence>
<evidence type="ECO:0000256" key="4">
    <source>
        <dbReference type="ARBA" id="ARBA00022801"/>
    </source>
</evidence>
<dbReference type="PROSITE" id="PS00141">
    <property type="entry name" value="ASP_PROTEASE"/>
    <property type="match status" value="1"/>
</dbReference>
<protein>
    <recommendedName>
        <fullName evidence="7">Peptidase A1 domain-containing protein</fullName>
    </recommendedName>
</protein>
<reference evidence="10 11" key="1">
    <citation type="submission" date="2020-04" db="EMBL/GenBank/DDBJ databases">
        <title>Perkinsus olseni comparative genomics.</title>
        <authorList>
            <person name="Bogema D.R."/>
        </authorList>
    </citation>
    <scope>NUCLEOTIDE SEQUENCE [LARGE SCALE GENOMIC DNA]</scope>
    <source>
        <strain evidence="8">ATCC PRA-179</strain>
        <strain evidence="9">ATCC PRA-31</strain>
    </source>
</reference>